<dbReference type="STRING" id="4615.A0A199VQZ0"/>
<accession>A0A199VQZ0</accession>
<dbReference type="SUPFAM" id="SSF50965">
    <property type="entry name" value="Galactose oxidase, central domain"/>
    <property type="match status" value="1"/>
</dbReference>
<evidence type="ECO:0000256" key="2">
    <source>
        <dbReference type="SAM" id="SignalP"/>
    </source>
</evidence>
<dbReference type="InterPro" id="IPR014756">
    <property type="entry name" value="Ig_E-set"/>
</dbReference>
<dbReference type="Pfam" id="PF07250">
    <property type="entry name" value="Glyoxal_oxid_N"/>
    <property type="match status" value="1"/>
</dbReference>
<sequence>MFLLFLLLEWWCTAATTTKGGRGGNWELLLNNSGVVAMHMALTHRNTVLIFDQTSAGPSRYRLHRRCSRHRPVTSCWAHSVEYDIASNAVRPLVLRTDTWCSSGAFLADGTLAQTGGHGEGSRKIRYYRPCSDRRCGWEESNASLANERWYATNQVLPEKDRVFIVGGLKVFTYEFMPKSSSSESAFELPFLRQTRSRREGGGNLYPFVHLSTDGNLFIFANRDSILFNYRRNRVIKHFPTIPGDGGRNYPSTGSSVLLPLEYKDGFRKAEVMVCGGAAAGAFRAAKHHHYLKALSSCGRLVVTADNPKWAMEEMPGPRLMSDMVILPIGEIIIINGASHGCAGWQKAINPAYHPFLYKPKKKVGTRFSVLRPSRIARMYHSSAIVLPDGRILVAGSNPYKRYLFNGGARYPTELRVEAFTPHYMGKFYDEKRVSNVSIECNSGSNGIRYGEEFNVMFAIARRSEEIGFHVYAPPFATHSISMSQRMLKLGYRELVREVGGTTHSAVVLAPPSPAVAPAGFYLLTVVNGGIPSKSEWVRFVHG</sequence>
<dbReference type="EMBL" id="LSRQ01001109">
    <property type="protein sequence ID" value="OAY79336.1"/>
    <property type="molecule type" value="Genomic_DNA"/>
</dbReference>
<dbReference type="PANTHER" id="PTHR32208">
    <property type="entry name" value="SECRETED PROTEIN-RELATED"/>
    <property type="match status" value="1"/>
</dbReference>
<dbReference type="InterPro" id="IPR037293">
    <property type="entry name" value="Gal_Oxidase_central_sf"/>
</dbReference>
<evidence type="ECO:0000259" key="3">
    <source>
        <dbReference type="Pfam" id="PF07250"/>
    </source>
</evidence>
<evidence type="ECO:0000313" key="5">
    <source>
        <dbReference type="EMBL" id="OAY79336.1"/>
    </source>
</evidence>
<dbReference type="AlphaFoldDB" id="A0A199VQZ0"/>
<dbReference type="Gene3D" id="2.60.40.10">
    <property type="entry name" value="Immunoglobulins"/>
    <property type="match status" value="1"/>
</dbReference>
<dbReference type="PANTHER" id="PTHR32208:SF54">
    <property type="entry name" value="ALDEHYDE OXIDASE GLOX-LIKE"/>
    <property type="match status" value="1"/>
</dbReference>
<feature type="chain" id="PRO_5012294613" evidence="2">
    <location>
        <begin position="16"/>
        <end position="543"/>
    </location>
</feature>
<dbReference type="Pfam" id="PF09118">
    <property type="entry name" value="GO-like_E_set"/>
    <property type="match status" value="1"/>
</dbReference>
<evidence type="ECO:0000259" key="4">
    <source>
        <dbReference type="Pfam" id="PF09118"/>
    </source>
</evidence>
<dbReference type="InterPro" id="IPR015202">
    <property type="entry name" value="GO-like_E_set"/>
</dbReference>
<dbReference type="InterPro" id="IPR011043">
    <property type="entry name" value="Gal_Oxase/kelch_b-propeller"/>
</dbReference>
<dbReference type="InterPro" id="IPR013783">
    <property type="entry name" value="Ig-like_fold"/>
</dbReference>
<keyword evidence="1 2" id="KW-0732">Signal</keyword>
<reference evidence="5 6" key="1">
    <citation type="journal article" date="2016" name="DNA Res.">
        <title>The draft genome of MD-2 pineapple using hybrid error correction of long reads.</title>
        <authorList>
            <person name="Redwan R.M."/>
            <person name="Saidin A."/>
            <person name="Kumar S.V."/>
        </authorList>
    </citation>
    <scope>NUCLEOTIDE SEQUENCE [LARGE SCALE GENOMIC DNA]</scope>
    <source>
        <strain evidence="6">cv. MD2</strain>
        <tissue evidence="5">Leaf</tissue>
    </source>
</reference>
<dbReference type="InterPro" id="IPR009880">
    <property type="entry name" value="Glyoxal_oxidase_N"/>
</dbReference>
<organism evidence="5 6">
    <name type="scientific">Ananas comosus</name>
    <name type="common">Pineapple</name>
    <name type="synonym">Ananas ananas</name>
    <dbReference type="NCBI Taxonomy" id="4615"/>
    <lineage>
        <taxon>Eukaryota</taxon>
        <taxon>Viridiplantae</taxon>
        <taxon>Streptophyta</taxon>
        <taxon>Embryophyta</taxon>
        <taxon>Tracheophyta</taxon>
        <taxon>Spermatophyta</taxon>
        <taxon>Magnoliopsida</taxon>
        <taxon>Liliopsida</taxon>
        <taxon>Poales</taxon>
        <taxon>Bromeliaceae</taxon>
        <taxon>Bromelioideae</taxon>
        <taxon>Ananas</taxon>
    </lineage>
</organism>
<feature type="domain" description="Galactose oxidase-like Early set" evidence="4">
    <location>
        <begin position="446"/>
        <end position="539"/>
    </location>
</feature>
<dbReference type="SUPFAM" id="SSF81296">
    <property type="entry name" value="E set domains"/>
    <property type="match status" value="1"/>
</dbReference>
<feature type="domain" description="Glyoxal oxidase N-terminal" evidence="3">
    <location>
        <begin position="38"/>
        <end position="424"/>
    </location>
</feature>
<protein>
    <submittedName>
        <fullName evidence="5">Galactose oxidase</fullName>
    </submittedName>
</protein>
<comment type="caution">
    <text evidence="5">The sequence shown here is derived from an EMBL/GenBank/DDBJ whole genome shotgun (WGS) entry which is preliminary data.</text>
</comment>
<dbReference type="Proteomes" id="UP000092600">
    <property type="component" value="Unassembled WGS sequence"/>
</dbReference>
<evidence type="ECO:0000256" key="1">
    <source>
        <dbReference type="ARBA" id="ARBA00022729"/>
    </source>
</evidence>
<dbReference type="Gene3D" id="2.130.10.80">
    <property type="entry name" value="Galactose oxidase/kelch, beta-propeller"/>
    <property type="match status" value="1"/>
</dbReference>
<evidence type="ECO:0000313" key="6">
    <source>
        <dbReference type="Proteomes" id="UP000092600"/>
    </source>
</evidence>
<proteinExistence type="predicted"/>
<feature type="signal peptide" evidence="2">
    <location>
        <begin position="1"/>
        <end position="15"/>
    </location>
</feature>
<gene>
    <name evidence="5" type="ORF">ACMD2_13123</name>
</gene>
<name>A0A199VQZ0_ANACO</name>